<name>A0A9W5UW08_9ACTN</name>
<dbReference type="AlphaFoldDB" id="A0A9W5UW08"/>
<accession>A0A9W5UW08</accession>
<organism evidence="1 2">
    <name type="scientific">Micromonospora sediminimaris</name>
    <dbReference type="NCBI Taxonomy" id="547162"/>
    <lineage>
        <taxon>Bacteria</taxon>
        <taxon>Bacillati</taxon>
        <taxon>Actinomycetota</taxon>
        <taxon>Actinomycetes</taxon>
        <taxon>Micromonosporales</taxon>
        <taxon>Micromonosporaceae</taxon>
        <taxon>Micromonospora</taxon>
    </lineage>
</organism>
<dbReference type="Proteomes" id="UP000607311">
    <property type="component" value="Unassembled WGS sequence"/>
</dbReference>
<keyword evidence="2" id="KW-1185">Reference proteome</keyword>
<comment type="caution">
    <text evidence="1">The sequence shown here is derived from an EMBL/GenBank/DDBJ whole genome shotgun (WGS) entry which is preliminary data.</text>
</comment>
<proteinExistence type="predicted"/>
<protein>
    <submittedName>
        <fullName evidence="1">Uncharacterized protein</fullName>
    </submittedName>
</protein>
<gene>
    <name evidence="1" type="ORF">Vse01_44360</name>
</gene>
<dbReference type="EMBL" id="BOPD01000028">
    <property type="protein sequence ID" value="GIJ35288.1"/>
    <property type="molecule type" value="Genomic_DNA"/>
</dbReference>
<sequence length="107" mass="11909">MPLAGVVSCSRVIRSTGRPGGGFGRIHRLPLVVGRRAREEIQRPQAVHRHRCSGLLVIVRVLAALWQDRDGAKGALLATYTIEQRTVFRHAGESPPKDRMLGHDEWP</sequence>
<evidence type="ECO:0000313" key="1">
    <source>
        <dbReference type="EMBL" id="GIJ35288.1"/>
    </source>
</evidence>
<reference evidence="1" key="1">
    <citation type="submission" date="2021-01" db="EMBL/GenBank/DDBJ databases">
        <title>Whole genome shotgun sequence of Verrucosispora sediminis NBRC 107745.</title>
        <authorList>
            <person name="Komaki H."/>
            <person name="Tamura T."/>
        </authorList>
    </citation>
    <scope>NUCLEOTIDE SEQUENCE</scope>
    <source>
        <strain evidence="1">NBRC 107745</strain>
    </source>
</reference>
<evidence type="ECO:0000313" key="2">
    <source>
        <dbReference type="Proteomes" id="UP000607311"/>
    </source>
</evidence>